<evidence type="ECO:0000313" key="2">
    <source>
        <dbReference type="Proteomes" id="UP001208017"/>
    </source>
</evidence>
<name>A0ABT3X5Q3_9BACL</name>
<sequence length="117" mass="13607">RWYGQYSLPAAPYIVPQGTDLAAYGRTHGGLDRKSDVFLKNGYIIVKFNIETIRNKDTDHPYLQYIYAPLNNQWRMEGFTPGYTDPYGRFFATEDGDVMFYDADRSSRDDFDSNQTH</sequence>
<gene>
    <name evidence="1" type="ORF">OS242_15125</name>
</gene>
<keyword evidence="2" id="KW-1185">Reference proteome</keyword>
<evidence type="ECO:0000313" key="1">
    <source>
        <dbReference type="EMBL" id="MCX7571283.1"/>
    </source>
</evidence>
<proteinExistence type="predicted"/>
<comment type="caution">
    <text evidence="1">The sequence shown here is derived from an EMBL/GenBank/DDBJ whole genome shotgun (WGS) entry which is preliminary data.</text>
</comment>
<accession>A0ABT3X5Q3</accession>
<organism evidence="1 2">
    <name type="scientific">Tumebacillus lacus</name>
    <dbReference type="NCBI Taxonomy" id="2995335"/>
    <lineage>
        <taxon>Bacteria</taxon>
        <taxon>Bacillati</taxon>
        <taxon>Bacillota</taxon>
        <taxon>Bacilli</taxon>
        <taxon>Bacillales</taxon>
        <taxon>Alicyclobacillaceae</taxon>
        <taxon>Tumebacillus</taxon>
    </lineage>
</organism>
<dbReference type="EMBL" id="JAPMLT010000009">
    <property type="protein sequence ID" value="MCX7571283.1"/>
    <property type="molecule type" value="Genomic_DNA"/>
</dbReference>
<dbReference type="Proteomes" id="UP001208017">
    <property type="component" value="Unassembled WGS sequence"/>
</dbReference>
<reference evidence="1 2" key="1">
    <citation type="submission" date="2022-11" db="EMBL/GenBank/DDBJ databases">
        <title>Study of microbial diversity in lake waters.</title>
        <authorList>
            <person name="Zhang J."/>
        </authorList>
    </citation>
    <scope>NUCLEOTIDE SEQUENCE [LARGE SCALE GENOMIC DNA]</scope>
    <source>
        <strain evidence="1 2">DT12</strain>
    </source>
</reference>
<feature type="non-terminal residue" evidence="1">
    <location>
        <position position="1"/>
    </location>
</feature>
<protein>
    <submittedName>
        <fullName evidence="1">Uncharacterized protein</fullName>
    </submittedName>
</protein>